<dbReference type="Pfam" id="PF08327">
    <property type="entry name" value="AHSA1"/>
    <property type="match status" value="1"/>
</dbReference>
<evidence type="ECO:0000313" key="4">
    <source>
        <dbReference type="Proteomes" id="UP001190466"/>
    </source>
</evidence>
<evidence type="ECO:0000259" key="2">
    <source>
        <dbReference type="Pfam" id="PF08327"/>
    </source>
</evidence>
<dbReference type="InterPro" id="IPR023393">
    <property type="entry name" value="START-like_dom_sf"/>
</dbReference>
<dbReference type="SUPFAM" id="SSF55961">
    <property type="entry name" value="Bet v1-like"/>
    <property type="match status" value="1"/>
</dbReference>
<sequence length="160" mass="17576">MSTDRIEKSAVLRAPLDRVWRAISDSEQFGTWFGMRVDGPFAAGESLSCAMTGTAVDDEVAAAQQAHDEQPFVLHIVAVEPQCYFSFRWNPLAGEQFADLTTLVEFTLSEVDDGVLLQIVESGFDALPADRRAGAFSDNSQGWAEQLKLIGRYVTAAQWA</sequence>
<evidence type="ECO:0000313" key="3">
    <source>
        <dbReference type="EMBL" id="CAJ1584143.1"/>
    </source>
</evidence>
<dbReference type="Proteomes" id="UP001190466">
    <property type="component" value="Chromosome"/>
</dbReference>
<dbReference type="RefSeq" id="WP_316510401.1">
    <property type="nucleotide sequence ID" value="NZ_OY726395.1"/>
</dbReference>
<organism evidence="3 4">
    <name type="scientific">[Mycobacterium] wendilense</name>
    <dbReference type="NCBI Taxonomy" id="3064284"/>
    <lineage>
        <taxon>Bacteria</taxon>
        <taxon>Bacillati</taxon>
        <taxon>Actinomycetota</taxon>
        <taxon>Actinomycetes</taxon>
        <taxon>Mycobacteriales</taxon>
        <taxon>Mycobacteriaceae</taxon>
        <taxon>Mycolicibacter</taxon>
    </lineage>
</organism>
<dbReference type="CDD" id="cd08898">
    <property type="entry name" value="SRPBCC_CalC_Aha1-like_5"/>
    <property type="match status" value="1"/>
</dbReference>
<name>A0ABM9MFU1_9MYCO</name>
<proteinExistence type="inferred from homology"/>
<dbReference type="EMBL" id="OY726395">
    <property type="protein sequence ID" value="CAJ1584143.1"/>
    <property type="molecule type" value="Genomic_DNA"/>
</dbReference>
<protein>
    <submittedName>
        <fullName evidence="3">SRPBCC family protein</fullName>
    </submittedName>
</protein>
<dbReference type="InterPro" id="IPR013538">
    <property type="entry name" value="ASHA1/2-like_C"/>
</dbReference>
<gene>
    <name evidence="3" type="ORF">MU0050_003017</name>
</gene>
<accession>A0ABM9MFU1</accession>
<evidence type="ECO:0000256" key="1">
    <source>
        <dbReference type="ARBA" id="ARBA00006817"/>
    </source>
</evidence>
<reference evidence="3 4" key="1">
    <citation type="submission" date="2023-08" db="EMBL/GenBank/DDBJ databases">
        <authorList>
            <person name="Folkvardsen B D."/>
            <person name="Norman A."/>
        </authorList>
    </citation>
    <scope>NUCLEOTIDE SEQUENCE [LARGE SCALE GENOMIC DNA]</scope>
    <source>
        <strain evidence="3 4">Mu0050</strain>
    </source>
</reference>
<comment type="similarity">
    <text evidence="1">Belongs to the AHA1 family.</text>
</comment>
<feature type="domain" description="Activator of Hsp90 ATPase homologue 1/2-like C-terminal" evidence="2">
    <location>
        <begin position="13"/>
        <end position="154"/>
    </location>
</feature>
<dbReference type="Gene3D" id="3.30.530.20">
    <property type="match status" value="1"/>
</dbReference>
<keyword evidence="4" id="KW-1185">Reference proteome</keyword>